<organism evidence="6 7">
    <name type="scientific">Gloeothece citriformis (strain PCC 7424)</name>
    <name type="common">Cyanothece sp. (strain PCC 7424)</name>
    <dbReference type="NCBI Taxonomy" id="65393"/>
    <lineage>
        <taxon>Bacteria</taxon>
        <taxon>Bacillati</taxon>
        <taxon>Cyanobacteriota</taxon>
        <taxon>Cyanophyceae</taxon>
        <taxon>Oscillatoriophycideae</taxon>
        <taxon>Chroococcales</taxon>
        <taxon>Aphanothecaceae</taxon>
        <taxon>Gloeothece</taxon>
        <taxon>Gloeothece citriformis</taxon>
    </lineage>
</organism>
<dbReference type="PROSITE" id="PS50005">
    <property type="entry name" value="TPR"/>
    <property type="match status" value="1"/>
</dbReference>
<dbReference type="HOGENOM" id="CLU_069342_0_0_3"/>
<evidence type="ECO:0000256" key="1">
    <source>
        <dbReference type="ARBA" id="ARBA00022737"/>
    </source>
</evidence>
<proteinExistence type="predicted"/>
<accession>B7KA88</accession>
<keyword evidence="2 3" id="KW-0802">TPR repeat</keyword>
<dbReference type="InterPro" id="IPR011990">
    <property type="entry name" value="TPR-like_helical_dom_sf"/>
</dbReference>
<feature type="repeat" description="TPR" evidence="3">
    <location>
        <begin position="186"/>
        <end position="219"/>
    </location>
</feature>
<keyword evidence="7" id="KW-1185">Reference proteome</keyword>
<dbReference type="AlphaFoldDB" id="B7KA88"/>
<dbReference type="InterPro" id="IPR051685">
    <property type="entry name" value="Ycf3/AcsC/BcsC/TPR_MFPF"/>
</dbReference>
<feature type="region of interest" description="Disordered" evidence="4">
    <location>
        <begin position="264"/>
        <end position="284"/>
    </location>
</feature>
<sequence>MKVVPKRSRLAYIGLFVMLFALVCFSMAPLISSLFQARHSSSNQSTVSVSNKRESEILGYQLVLEREPDNQNALQGLLAAQLQQGNLLDVIEPLERLALLNPQQPDYTFLLAQTKQQLKDYEGASSAYRRVLAAYPGQMIALKSLVDLLLSQNRFSEAINEVQSTLKQAIALKSDEVETPYPIDITALQLLLGEIYVTEAKYPEAIAIYEQANQFDPKDFRPILAKGLVLKEEGKTTDAQPLFEQALTLAPVQYKEQIKEILAQQPQDSISNQEDKNPIITEKN</sequence>
<keyword evidence="5" id="KW-1133">Transmembrane helix</keyword>
<feature type="transmembrane region" description="Helical" evidence="5">
    <location>
        <begin position="12"/>
        <end position="35"/>
    </location>
</feature>
<evidence type="ECO:0000313" key="6">
    <source>
        <dbReference type="EMBL" id="ACK72862.1"/>
    </source>
</evidence>
<dbReference type="InterPro" id="IPR019734">
    <property type="entry name" value="TPR_rpt"/>
</dbReference>
<dbReference type="Pfam" id="PF13181">
    <property type="entry name" value="TPR_8"/>
    <property type="match status" value="1"/>
</dbReference>
<dbReference type="Pfam" id="PF13432">
    <property type="entry name" value="TPR_16"/>
    <property type="match status" value="1"/>
</dbReference>
<dbReference type="Pfam" id="PF13176">
    <property type="entry name" value="TPR_7"/>
    <property type="match status" value="1"/>
</dbReference>
<dbReference type="eggNOG" id="COG0457">
    <property type="taxonomic scope" value="Bacteria"/>
</dbReference>
<dbReference type="PANTHER" id="PTHR44943:SF8">
    <property type="entry name" value="TPR REPEAT-CONTAINING PROTEIN MJ0263"/>
    <property type="match status" value="1"/>
</dbReference>
<name>B7KA88_GLOC7</name>
<feature type="compositionally biased region" description="Basic and acidic residues" evidence="4">
    <location>
        <begin position="273"/>
        <end position="284"/>
    </location>
</feature>
<reference evidence="7" key="1">
    <citation type="journal article" date="2011" name="MBio">
        <title>Novel metabolic attributes of the genus Cyanothece, comprising a group of unicellular nitrogen-fixing Cyanobacteria.</title>
        <authorList>
            <person name="Bandyopadhyay A."/>
            <person name="Elvitigala T."/>
            <person name="Welsh E."/>
            <person name="Stockel J."/>
            <person name="Liberton M."/>
            <person name="Min H."/>
            <person name="Sherman L.A."/>
            <person name="Pakrasi H.B."/>
        </authorList>
    </citation>
    <scope>NUCLEOTIDE SEQUENCE [LARGE SCALE GENOMIC DNA]</scope>
    <source>
        <strain evidence="7">PCC 7424</strain>
    </source>
</reference>
<dbReference type="Gene3D" id="1.25.40.10">
    <property type="entry name" value="Tetratricopeptide repeat domain"/>
    <property type="match status" value="2"/>
</dbReference>
<dbReference type="PANTHER" id="PTHR44943">
    <property type="entry name" value="CELLULOSE SYNTHASE OPERON PROTEIN C"/>
    <property type="match status" value="1"/>
</dbReference>
<dbReference type="KEGG" id="cyc:PCC7424_4498"/>
<keyword evidence="1" id="KW-0677">Repeat</keyword>
<protein>
    <submittedName>
        <fullName evidence="6">Tetratricopeptide domain protein</fullName>
    </submittedName>
</protein>
<keyword evidence="5" id="KW-0472">Membrane</keyword>
<evidence type="ECO:0000256" key="2">
    <source>
        <dbReference type="ARBA" id="ARBA00022803"/>
    </source>
</evidence>
<dbReference type="SMART" id="SM00028">
    <property type="entry name" value="TPR"/>
    <property type="match status" value="3"/>
</dbReference>
<dbReference type="RefSeq" id="WP_015956446.1">
    <property type="nucleotide sequence ID" value="NC_011729.1"/>
</dbReference>
<evidence type="ECO:0000256" key="3">
    <source>
        <dbReference type="PROSITE-ProRule" id="PRU00339"/>
    </source>
</evidence>
<evidence type="ECO:0000256" key="4">
    <source>
        <dbReference type="SAM" id="MobiDB-lite"/>
    </source>
</evidence>
<evidence type="ECO:0000313" key="7">
    <source>
        <dbReference type="Proteomes" id="UP000002384"/>
    </source>
</evidence>
<gene>
    <name evidence="6" type="ordered locus">PCC7424_4498</name>
</gene>
<dbReference type="STRING" id="65393.PCC7424_4498"/>
<evidence type="ECO:0000256" key="5">
    <source>
        <dbReference type="SAM" id="Phobius"/>
    </source>
</evidence>
<dbReference type="SUPFAM" id="SSF48452">
    <property type="entry name" value="TPR-like"/>
    <property type="match status" value="1"/>
</dbReference>
<keyword evidence="5" id="KW-0812">Transmembrane</keyword>
<dbReference type="OrthoDB" id="581415at2"/>
<dbReference type="Proteomes" id="UP000002384">
    <property type="component" value="Chromosome"/>
</dbReference>
<dbReference type="EMBL" id="CP001291">
    <property type="protein sequence ID" value="ACK72862.1"/>
    <property type="molecule type" value="Genomic_DNA"/>
</dbReference>